<dbReference type="CDD" id="cd12148">
    <property type="entry name" value="fungal_TF_MHR"/>
    <property type="match status" value="1"/>
</dbReference>
<dbReference type="EMBL" id="JAADYS010002686">
    <property type="protein sequence ID" value="KAF4456250.1"/>
    <property type="molecule type" value="Genomic_DNA"/>
</dbReference>
<organism evidence="3 4">
    <name type="scientific">Fusarium albosuccineum</name>
    <dbReference type="NCBI Taxonomy" id="1237068"/>
    <lineage>
        <taxon>Eukaryota</taxon>
        <taxon>Fungi</taxon>
        <taxon>Dikarya</taxon>
        <taxon>Ascomycota</taxon>
        <taxon>Pezizomycotina</taxon>
        <taxon>Sordariomycetes</taxon>
        <taxon>Hypocreomycetidae</taxon>
        <taxon>Hypocreales</taxon>
        <taxon>Nectriaceae</taxon>
        <taxon>Fusarium</taxon>
        <taxon>Fusarium decemcellulare species complex</taxon>
    </lineage>
</organism>
<accession>A0A8H4KRQ3</accession>
<dbReference type="InterPro" id="IPR050987">
    <property type="entry name" value="AtrR-like"/>
</dbReference>
<comment type="caution">
    <text evidence="3">The sequence shown here is derived from an EMBL/GenBank/DDBJ whole genome shotgun (WGS) entry which is preliminary data.</text>
</comment>
<dbReference type="GO" id="GO:0003700">
    <property type="term" value="F:DNA-binding transcription factor activity"/>
    <property type="evidence" value="ECO:0007669"/>
    <property type="project" value="InterPro"/>
</dbReference>
<dbReference type="OrthoDB" id="103819at2759"/>
<feature type="region of interest" description="Disordered" evidence="2">
    <location>
        <begin position="348"/>
        <end position="386"/>
    </location>
</feature>
<dbReference type="Proteomes" id="UP000554235">
    <property type="component" value="Unassembled WGS sequence"/>
</dbReference>
<gene>
    <name evidence="3" type="ORF">FALBO_15454</name>
</gene>
<feature type="compositionally biased region" description="Polar residues" evidence="2">
    <location>
        <begin position="367"/>
        <end position="385"/>
    </location>
</feature>
<keyword evidence="1" id="KW-0539">Nucleus</keyword>
<proteinExistence type="predicted"/>
<evidence type="ECO:0000313" key="3">
    <source>
        <dbReference type="EMBL" id="KAF4456250.1"/>
    </source>
</evidence>
<evidence type="ECO:0000313" key="4">
    <source>
        <dbReference type="Proteomes" id="UP000554235"/>
    </source>
</evidence>
<dbReference type="PANTHER" id="PTHR46910">
    <property type="entry name" value="TRANSCRIPTION FACTOR PDR1"/>
    <property type="match status" value="1"/>
</dbReference>
<keyword evidence="4" id="KW-1185">Reference proteome</keyword>
<evidence type="ECO:0008006" key="5">
    <source>
        <dbReference type="Google" id="ProtNLM"/>
    </source>
</evidence>
<name>A0A8H4KRQ3_9HYPO</name>
<reference evidence="3 4" key="1">
    <citation type="submission" date="2020-01" db="EMBL/GenBank/DDBJ databases">
        <title>Identification and distribution of gene clusters putatively required for synthesis of sphingolipid metabolism inhibitors in phylogenetically diverse species of the filamentous fungus Fusarium.</title>
        <authorList>
            <person name="Kim H.-S."/>
            <person name="Busman M."/>
            <person name="Brown D.W."/>
            <person name="Divon H."/>
            <person name="Uhlig S."/>
            <person name="Proctor R.H."/>
        </authorList>
    </citation>
    <scope>NUCLEOTIDE SEQUENCE [LARGE SCALE GENOMIC DNA]</scope>
    <source>
        <strain evidence="3 4">NRRL 20459</strain>
    </source>
</reference>
<protein>
    <recommendedName>
        <fullName evidence="5">Transcription factor domain-containing protein</fullName>
    </recommendedName>
</protein>
<dbReference type="PANTHER" id="PTHR46910:SF5">
    <property type="entry name" value="ZN(II)2CYS6 TRANSCRIPTION FACTOR (EUROFUNG)"/>
    <property type="match status" value="1"/>
</dbReference>
<evidence type="ECO:0000256" key="2">
    <source>
        <dbReference type="SAM" id="MobiDB-lite"/>
    </source>
</evidence>
<dbReference type="AlphaFoldDB" id="A0A8H4KRQ3"/>
<sequence length="418" mass="45917">MAKDDARVQSYALLLFKSIGNFVEYVIKVCSPGPITDAELIIVHLGLYWLFYECSDISTDANTKRDYATQAFVCHPSLRLGRSSTIRDDDVTVPRPLPEQMIRSPWQHMLLDGIEMSNLYGRVFDRLYSPSARAQSATVRTSRARALSAELEGKMATRVASSVHGQEYPGHLTEPRLIQFLQHADKAPNYSVLASIYKSVSSPESSGSSSCPECVSASRTALQEHVACISLATDSEFQYVTVEFLVNAALLLSPFIPFSILFCNIVETSDSSDLQHLGRFVEALKSLSAVPRYARACGRQLPIFKALYEVAAKYVEAKGKAWQSGPSINGGLAGQAIEASLDNENVRRAHPVGSSRKSDGPVATSVEAETQQIVANNASRNNTNEMKPDFGMEVDLSSAEIGDWFYHSQQMMRLLADG</sequence>
<evidence type="ECO:0000256" key="1">
    <source>
        <dbReference type="ARBA" id="ARBA00023242"/>
    </source>
</evidence>